<comment type="similarity">
    <text evidence="1">Belongs to the protein-tyrosine phosphatase family.</text>
</comment>
<accession>A0ABV6UJ43</accession>
<dbReference type="EMBL" id="JBHEZZ010000004">
    <property type="protein sequence ID" value="MFC1401462.1"/>
    <property type="molecule type" value="Genomic_DNA"/>
</dbReference>
<evidence type="ECO:0000256" key="1">
    <source>
        <dbReference type="ARBA" id="ARBA00009580"/>
    </source>
</evidence>
<evidence type="ECO:0000313" key="2">
    <source>
        <dbReference type="EMBL" id="MFC1401462.1"/>
    </source>
</evidence>
<dbReference type="Proteomes" id="UP001592528">
    <property type="component" value="Unassembled WGS sequence"/>
</dbReference>
<dbReference type="EC" id="3.1.3.48" evidence="2"/>
<comment type="caution">
    <text evidence="2">The sequence shown here is derived from an EMBL/GenBank/DDBJ whole genome shotgun (WGS) entry which is preliminary data.</text>
</comment>
<dbReference type="PROSITE" id="PS00383">
    <property type="entry name" value="TYR_PHOSPHATASE_1"/>
    <property type="match status" value="1"/>
</dbReference>
<sequence>MTGRSADAARWVELAEVDNVRDLGGLPVRGGGATRRGVLFRASTVQEATPADVEVLLDGLGLRTLVDLRGPRESAREGHGLLERTGLSRVNLPVRQERGVAADAVPDVSGSRLADFYLAMLAGSGPSVLAAARIVADRERHAVMFHCAVGKDRTGLLAAVLLDAVGVPADAIAEDYALSASRTARIGERLARLPSYGRLPAVEHGLMSADPAVMHRFLEALRTGSGGGAGWLLRQGLTEAELQDLRAALVEP</sequence>
<dbReference type="InterPro" id="IPR026893">
    <property type="entry name" value="Tyr/Ser_Pase_IphP-type"/>
</dbReference>
<dbReference type="Gene3D" id="3.90.190.10">
    <property type="entry name" value="Protein tyrosine phosphatase superfamily"/>
    <property type="match status" value="1"/>
</dbReference>
<gene>
    <name evidence="2" type="ORF">ACEZDJ_09195</name>
</gene>
<protein>
    <submittedName>
        <fullName evidence="2">Tyrosine-protein phosphatase</fullName>
        <ecNumber evidence="2">3.1.3.48</ecNumber>
    </submittedName>
</protein>
<reference evidence="2 3" key="1">
    <citation type="submission" date="2024-09" db="EMBL/GenBank/DDBJ databases">
        <authorList>
            <person name="Lee S.D."/>
        </authorList>
    </citation>
    <scope>NUCLEOTIDE SEQUENCE [LARGE SCALE GENOMIC DNA]</scope>
    <source>
        <strain evidence="2 3">N1-5</strain>
    </source>
</reference>
<keyword evidence="3" id="KW-1185">Reference proteome</keyword>
<dbReference type="PANTHER" id="PTHR31126">
    <property type="entry name" value="TYROSINE-PROTEIN PHOSPHATASE"/>
    <property type="match status" value="1"/>
</dbReference>
<dbReference type="GO" id="GO:0004725">
    <property type="term" value="F:protein tyrosine phosphatase activity"/>
    <property type="evidence" value="ECO:0007669"/>
    <property type="project" value="UniProtKB-EC"/>
</dbReference>
<proteinExistence type="inferred from homology"/>
<dbReference type="RefSeq" id="WP_051726044.1">
    <property type="nucleotide sequence ID" value="NZ_JBHEZZ010000004.1"/>
</dbReference>
<dbReference type="SUPFAM" id="SSF52799">
    <property type="entry name" value="(Phosphotyrosine protein) phosphatases II"/>
    <property type="match status" value="1"/>
</dbReference>
<organism evidence="2 3">
    <name type="scientific">Streptacidiphilus cavernicola</name>
    <dbReference type="NCBI Taxonomy" id="3342716"/>
    <lineage>
        <taxon>Bacteria</taxon>
        <taxon>Bacillati</taxon>
        <taxon>Actinomycetota</taxon>
        <taxon>Actinomycetes</taxon>
        <taxon>Kitasatosporales</taxon>
        <taxon>Streptomycetaceae</taxon>
        <taxon>Streptacidiphilus</taxon>
    </lineage>
</organism>
<name>A0ABV6UJ43_9ACTN</name>
<evidence type="ECO:0000313" key="3">
    <source>
        <dbReference type="Proteomes" id="UP001592528"/>
    </source>
</evidence>
<dbReference type="PANTHER" id="PTHR31126:SF1">
    <property type="entry name" value="TYROSINE SPECIFIC PROTEIN PHOSPHATASES DOMAIN-CONTAINING PROTEIN"/>
    <property type="match status" value="1"/>
</dbReference>
<dbReference type="InterPro" id="IPR029021">
    <property type="entry name" value="Prot-tyrosine_phosphatase-like"/>
</dbReference>
<keyword evidence="2" id="KW-0378">Hydrolase</keyword>
<dbReference type="Pfam" id="PF13350">
    <property type="entry name" value="Y_phosphatase3"/>
    <property type="match status" value="1"/>
</dbReference>
<dbReference type="InterPro" id="IPR016130">
    <property type="entry name" value="Tyr_Pase_AS"/>
</dbReference>